<keyword evidence="1" id="KW-1133">Transmembrane helix</keyword>
<dbReference type="PROSITE" id="PS51257">
    <property type="entry name" value="PROKAR_LIPOPROTEIN"/>
    <property type="match status" value="1"/>
</dbReference>
<proteinExistence type="predicted"/>
<gene>
    <name evidence="2" type="ORF">UFOPK3381_00555</name>
</gene>
<feature type="transmembrane region" description="Helical" evidence="1">
    <location>
        <begin position="276"/>
        <end position="297"/>
    </location>
</feature>
<feature type="transmembrane region" description="Helical" evidence="1">
    <location>
        <begin position="330"/>
        <end position="350"/>
    </location>
</feature>
<evidence type="ECO:0000256" key="1">
    <source>
        <dbReference type="SAM" id="Phobius"/>
    </source>
</evidence>
<keyword evidence="1" id="KW-0472">Membrane</keyword>
<feature type="transmembrane region" description="Helical" evidence="1">
    <location>
        <begin position="139"/>
        <end position="172"/>
    </location>
</feature>
<protein>
    <submittedName>
        <fullName evidence="2">Unannotated protein</fullName>
    </submittedName>
</protein>
<dbReference type="EMBL" id="CAFBLN010000016">
    <property type="protein sequence ID" value="CAB4866597.1"/>
    <property type="molecule type" value="Genomic_DNA"/>
</dbReference>
<evidence type="ECO:0000313" key="2">
    <source>
        <dbReference type="EMBL" id="CAB4866597.1"/>
    </source>
</evidence>
<keyword evidence="1" id="KW-0812">Transmembrane</keyword>
<feature type="transmembrane region" description="Helical" evidence="1">
    <location>
        <begin position="184"/>
        <end position="203"/>
    </location>
</feature>
<sequence>MKDAPQGTSRQLLLVVATASALTACWEITRSTITVELRTSIVAVVCLSLLQFGRQIITNRDHIKSSALFLFALIAVFIVVVLQSKSQLSDEGLFANYASNALAHGVNPYGRLPVDTVTGTQLDPNGWTYRMDGTHVQQFSYPILALAVYFVAGLLPTHLPLAVLASLAALVGSAYLVKRRWGSIAAIVFVGVWFTPIFQPLVASGNTDFLLIPPLIAIAGLLKKTNSAITLRFSLLLTIVICLKQTAWLMTPFLVLAASTNTESKRNIDWLKFRNITCLTLAFSAVLNTVGGLLFGFPTYWNAVMQPFSSLLVPNGAGLADLVRSYGIANIDFLTFISMASFAGLFLFATRLDLTGRFVCAMASTLLPLLSHRGFLSYAITLTPVLICAPDLLRLTSPAGSIKQLAQRRITLRFVSIPVTVVVIGSLFALQPPSGQLQISSLEYNSQFGKLISFQLHGIGVSDSLDEYSYFVEGRNGITAPWVKSKNAADVVTLLAPNQWAGTDVSQGFRVIATNPRTKMVRAVSYGAFPMVAVDPVPISGALRPRNETTIAFRLAGLSAQRANLKVSLSQMGLQGSGVRTGILRIDHGGIGENSRPKRVTHDGVIRFSVECAQSTPALQVVHLEVRTKKLQPLRIQGQDLTLVCR</sequence>
<feature type="transmembrane region" description="Helical" evidence="1">
    <location>
        <begin position="410"/>
        <end position="430"/>
    </location>
</feature>
<dbReference type="AlphaFoldDB" id="A0A6J7D713"/>
<feature type="transmembrane region" description="Helical" evidence="1">
    <location>
        <begin position="65"/>
        <end position="84"/>
    </location>
</feature>
<accession>A0A6J7D713</accession>
<name>A0A6J7D713_9ZZZZ</name>
<organism evidence="2">
    <name type="scientific">freshwater metagenome</name>
    <dbReference type="NCBI Taxonomy" id="449393"/>
    <lineage>
        <taxon>unclassified sequences</taxon>
        <taxon>metagenomes</taxon>
        <taxon>ecological metagenomes</taxon>
    </lineage>
</organism>
<feature type="transmembrane region" description="Helical" evidence="1">
    <location>
        <begin position="233"/>
        <end position="256"/>
    </location>
</feature>
<reference evidence="2" key="1">
    <citation type="submission" date="2020-05" db="EMBL/GenBank/DDBJ databases">
        <authorList>
            <person name="Chiriac C."/>
            <person name="Salcher M."/>
            <person name="Ghai R."/>
            <person name="Kavagutti S V."/>
        </authorList>
    </citation>
    <scope>NUCLEOTIDE SEQUENCE</scope>
</reference>